<comment type="caution">
    <text evidence="3">The sequence shown here is derived from an EMBL/GenBank/DDBJ whole genome shotgun (WGS) entry which is preliminary data.</text>
</comment>
<evidence type="ECO:0000256" key="2">
    <source>
        <dbReference type="SAM" id="Phobius"/>
    </source>
</evidence>
<name>A0A429GT27_9CREN</name>
<sequence>MSLEERLARIEGTVEQMDKRLNHLETETRDLREELRDLRSDLNNRFLWLLGVQISMWITIILAILFK</sequence>
<keyword evidence="1" id="KW-0175">Coiled coil</keyword>
<dbReference type="AlphaFoldDB" id="A0A429GT27"/>
<dbReference type="RefSeq" id="WP_125670597.1">
    <property type="nucleotide sequence ID" value="NZ_RCOS01000046.1"/>
</dbReference>
<keyword evidence="2" id="KW-0472">Membrane</keyword>
<evidence type="ECO:0008006" key="5">
    <source>
        <dbReference type="Google" id="ProtNLM"/>
    </source>
</evidence>
<keyword evidence="2" id="KW-0812">Transmembrane</keyword>
<feature type="coiled-coil region" evidence="1">
    <location>
        <begin position="7"/>
        <end position="41"/>
    </location>
</feature>
<proteinExistence type="predicted"/>
<evidence type="ECO:0000313" key="3">
    <source>
        <dbReference type="EMBL" id="RSN76974.1"/>
    </source>
</evidence>
<gene>
    <name evidence="3" type="ORF">D6D85_03130</name>
</gene>
<dbReference type="Proteomes" id="UP000277582">
    <property type="component" value="Unassembled WGS sequence"/>
</dbReference>
<dbReference type="EMBL" id="RCOS01000046">
    <property type="protein sequence ID" value="RSN76974.1"/>
    <property type="molecule type" value="Genomic_DNA"/>
</dbReference>
<accession>A0A429GT27</accession>
<protein>
    <recommendedName>
        <fullName evidence="5">DUF1640 domain-containing protein</fullName>
    </recommendedName>
</protein>
<organism evidence="3 4">
    <name type="scientific">Candidatus Methanodesulfokora washburnensis</name>
    <dbReference type="NCBI Taxonomy" id="2478471"/>
    <lineage>
        <taxon>Archaea</taxon>
        <taxon>Thermoproteota</taxon>
        <taxon>Candidatus Korarchaeia</taxon>
        <taxon>Candidatus Korarchaeia incertae sedis</taxon>
        <taxon>Candidatus Methanodesulfokora</taxon>
    </lineage>
</organism>
<keyword evidence="4" id="KW-1185">Reference proteome</keyword>
<reference evidence="3 4" key="1">
    <citation type="submission" date="2018-10" db="EMBL/GenBank/DDBJ databases">
        <title>Co-occurring genomic capacity for anaerobic methane metabolism and dissimilatory sulfite reduction discovered in the Korarchaeota.</title>
        <authorList>
            <person name="Mckay L.J."/>
            <person name="Dlakic M."/>
            <person name="Fields M.W."/>
            <person name="Delmont T.O."/>
            <person name="Eren A.M."/>
            <person name="Jay Z.J."/>
            <person name="Klingelsmith K.B."/>
            <person name="Rusch D.B."/>
            <person name="Inskeep W.P."/>
        </authorList>
    </citation>
    <scope>NUCLEOTIDE SEQUENCE [LARGE SCALE GENOMIC DNA]</scope>
    <source>
        <strain evidence="3 4">MDKW</strain>
    </source>
</reference>
<evidence type="ECO:0000313" key="4">
    <source>
        <dbReference type="Proteomes" id="UP000277582"/>
    </source>
</evidence>
<feature type="transmembrane region" description="Helical" evidence="2">
    <location>
        <begin position="46"/>
        <end position="66"/>
    </location>
</feature>
<keyword evidence="2" id="KW-1133">Transmembrane helix</keyword>
<evidence type="ECO:0000256" key="1">
    <source>
        <dbReference type="SAM" id="Coils"/>
    </source>
</evidence>